<dbReference type="InterPro" id="IPR008271">
    <property type="entry name" value="Ser/Thr_kinase_AS"/>
</dbReference>
<organism evidence="5 6">
    <name type="scientific">Entamoeba histolytica HM-3:IMSS</name>
    <dbReference type="NCBI Taxonomy" id="885315"/>
    <lineage>
        <taxon>Eukaryota</taxon>
        <taxon>Amoebozoa</taxon>
        <taxon>Evosea</taxon>
        <taxon>Archamoebae</taxon>
        <taxon>Mastigamoebida</taxon>
        <taxon>Entamoebidae</taxon>
        <taxon>Entamoeba</taxon>
    </lineage>
</organism>
<sequence length="299" mass="34003">MKTDLVDIKDLLPNFMQEAGMMERIRCQYVVNYIGSVVTPDTLCLVTEFCPLGSLRKFMKTNTMNDLLKIRFCQDISRGMEYLHQNDIVHRDLKTDNVLVVSNNPFDPVTAKVTDFGTSRSFIESSQKLGIQHIGTPVYMAPEMTLQKDEVNEQMTLKSDVYSFAICMLEVWISKDPYDSIKFPDGESILKFVGAGKRLEIPNGCLFSEAIERCWQQDPRDRPSFQEVAIMLSKVYKGYTDGEANTCIDTLCVNENSKRKSYVPMETLSVEDKKEGTQELNQGETQQENKSLSSEGESE</sequence>
<dbReference type="Proteomes" id="UP000030780">
    <property type="component" value="Unassembled WGS sequence"/>
</dbReference>
<feature type="binding site" evidence="2">
    <location>
        <position position="97"/>
    </location>
    <ligand>
        <name>Mg(2+)</name>
        <dbReference type="ChEBI" id="CHEBI:18420"/>
    </ligand>
</feature>
<feature type="compositionally biased region" description="Polar residues" evidence="3">
    <location>
        <begin position="278"/>
        <end position="299"/>
    </location>
</feature>
<dbReference type="InterPro" id="IPR000719">
    <property type="entry name" value="Prot_kinase_dom"/>
</dbReference>
<dbReference type="SMART" id="SM00220">
    <property type="entry name" value="S_TKc"/>
    <property type="match status" value="1"/>
</dbReference>
<dbReference type="InterPro" id="IPR001245">
    <property type="entry name" value="Ser-Thr/Tyr_kinase_cat_dom"/>
</dbReference>
<evidence type="ECO:0000259" key="4">
    <source>
        <dbReference type="PROSITE" id="PS50011"/>
    </source>
</evidence>
<dbReference type="Gene3D" id="1.10.510.10">
    <property type="entry name" value="Transferase(Phosphotransferase) domain 1"/>
    <property type="match status" value="1"/>
</dbReference>
<feature type="binding site" evidence="2">
    <location>
        <position position="115"/>
    </location>
    <ligand>
        <name>Mg(2+)</name>
        <dbReference type="ChEBI" id="CHEBI:18420"/>
    </ligand>
</feature>
<dbReference type="GO" id="GO:0046872">
    <property type="term" value="F:metal ion binding"/>
    <property type="evidence" value="ECO:0007669"/>
    <property type="project" value="UniProtKB-KW"/>
</dbReference>
<evidence type="ECO:0000256" key="3">
    <source>
        <dbReference type="SAM" id="MobiDB-lite"/>
    </source>
</evidence>
<dbReference type="PRINTS" id="PR00109">
    <property type="entry name" value="TYRKINASE"/>
</dbReference>
<dbReference type="InterPro" id="IPR053215">
    <property type="entry name" value="TKL_Ser/Thr_kinase"/>
</dbReference>
<dbReference type="PROSITE" id="PS00108">
    <property type="entry name" value="PROTEIN_KINASE_ST"/>
    <property type="match status" value="1"/>
</dbReference>
<name>M7VYK5_ENTHI</name>
<dbReference type="GO" id="GO:0004672">
    <property type="term" value="F:protein kinase activity"/>
    <property type="evidence" value="ECO:0007669"/>
    <property type="project" value="InterPro"/>
</dbReference>
<evidence type="ECO:0000256" key="2">
    <source>
        <dbReference type="PIRSR" id="PIRSR000615-3"/>
    </source>
</evidence>
<evidence type="ECO:0000313" key="5">
    <source>
        <dbReference type="EMBL" id="EMS10711.1"/>
    </source>
</evidence>
<evidence type="ECO:0000313" key="6">
    <source>
        <dbReference type="Proteomes" id="UP000030780"/>
    </source>
</evidence>
<dbReference type="Pfam" id="PF07714">
    <property type="entry name" value="PK_Tyr_Ser-Thr"/>
    <property type="match status" value="1"/>
</dbReference>
<dbReference type="PANTHER" id="PTHR45756">
    <property type="entry name" value="PALMITOYLTRANSFERASE"/>
    <property type="match status" value="1"/>
</dbReference>
<dbReference type="EMBL" id="KB638909">
    <property type="protein sequence ID" value="EMS10711.1"/>
    <property type="molecule type" value="Genomic_DNA"/>
</dbReference>
<feature type="active site" description="Proton acceptor" evidence="1">
    <location>
        <position position="92"/>
    </location>
</feature>
<dbReference type="OrthoDB" id="30356at2759"/>
<keyword evidence="5" id="KW-0808">Transferase</keyword>
<gene>
    <name evidence="5" type="ORF">KM1_145440</name>
</gene>
<dbReference type="InterPro" id="IPR011009">
    <property type="entry name" value="Kinase-like_dom_sf"/>
</dbReference>
<dbReference type="PANTHER" id="PTHR45756:SF1">
    <property type="entry name" value="PROTEIN KINASE DOMAIN CONTAINING PROTEIN"/>
    <property type="match status" value="1"/>
</dbReference>
<dbReference type="GO" id="GO:0005524">
    <property type="term" value="F:ATP binding"/>
    <property type="evidence" value="ECO:0007669"/>
    <property type="project" value="InterPro"/>
</dbReference>
<keyword evidence="2" id="KW-0479">Metal-binding</keyword>
<reference evidence="5 6" key="1">
    <citation type="submission" date="2013-01" db="EMBL/GenBank/DDBJ databases">
        <authorList>
            <person name="Inman J."/>
            <person name="Zafar N."/>
            <person name="Lorenzi H."/>
            <person name="Caler E."/>
        </authorList>
    </citation>
    <scope>NUCLEOTIDE SEQUENCE [LARGE SCALE GENOMIC DNA]</scope>
    <source>
        <strain evidence="5 6">HM-3:IMSS</strain>
    </source>
</reference>
<dbReference type="AlphaFoldDB" id="M7VYK5"/>
<dbReference type="PROSITE" id="PS50011">
    <property type="entry name" value="PROTEIN_KINASE_DOM"/>
    <property type="match status" value="1"/>
</dbReference>
<dbReference type="VEuPathDB" id="AmoebaDB:KM1_145440"/>
<evidence type="ECO:0000256" key="1">
    <source>
        <dbReference type="PIRSR" id="PIRSR000615-1"/>
    </source>
</evidence>
<dbReference type="SUPFAM" id="SSF56112">
    <property type="entry name" value="Protein kinase-like (PK-like)"/>
    <property type="match status" value="1"/>
</dbReference>
<proteinExistence type="predicted"/>
<keyword evidence="5" id="KW-0418">Kinase</keyword>
<protein>
    <submittedName>
        <fullName evidence="5">Protein kinase domain containing protein</fullName>
    </submittedName>
</protein>
<feature type="region of interest" description="Disordered" evidence="3">
    <location>
        <begin position="263"/>
        <end position="299"/>
    </location>
</feature>
<accession>M7VYK5</accession>
<keyword evidence="2" id="KW-0460">Magnesium</keyword>
<feature type="domain" description="Protein kinase" evidence="4">
    <location>
        <begin position="1"/>
        <end position="236"/>
    </location>
</feature>